<evidence type="ECO:0000256" key="3">
    <source>
        <dbReference type="ARBA" id="ARBA00022898"/>
    </source>
</evidence>
<evidence type="ECO:0000313" key="5">
    <source>
        <dbReference type="EMBL" id="MDR6224722.1"/>
    </source>
</evidence>
<evidence type="ECO:0000313" key="6">
    <source>
        <dbReference type="Proteomes" id="UP001185012"/>
    </source>
</evidence>
<dbReference type="EC" id="4.4.1.11" evidence="5"/>
<dbReference type="GO" id="GO:0018826">
    <property type="term" value="F:methionine gamma-lyase activity"/>
    <property type="evidence" value="ECO:0007669"/>
    <property type="project" value="UniProtKB-EC"/>
</dbReference>
<dbReference type="PANTHER" id="PTHR11808">
    <property type="entry name" value="TRANS-SULFURATION ENZYME FAMILY MEMBER"/>
    <property type="match status" value="1"/>
</dbReference>
<dbReference type="InterPro" id="IPR000277">
    <property type="entry name" value="Cys/Met-Metab_PyrdxlP-dep_enz"/>
</dbReference>
<organism evidence="5 6">
    <name type="scientific">Desmospora profundinema</name>
    <dbReference type="NCBI Taxonomy" id="1571184"/>
    <lineage>
        <taxon>Bacteria</taxon>
        <taxon>Bacillati</taxon>
        <taxon>Bacillota</taxon>
        <taxon>Bacilli</taxon>
        <taxon>Bacillales</taxon>
        <taxon>Thermoactinomycetaceae</taxon>
        <taxon>Desmospora</taxon>
    </lineage>
</organism>
<dbReference type="InterPro" id="IPR015424">
    <property type="entry name" value="PyrdxlP-dep_Trfase"/>
</dbReference>
<dbReference type="Pfam" id="PF01053">
    <property type="entry name" value="Cys_Met_Meta_PP"/>
    <property type="match status" value="1"/>
</dbReference>
<dbReference type="PANTHER" id="PTHR11808:SF80">
    <property type="entry name" value="CYSTATHIONINE GAMMA-LYASE"/>
    <property type="match status" value="1"/>
</dbReference>
<keyword evidence="6" id="KW-1185">Reference proteome</keyword>
<dbReference type="Gene3D" id="3.40.640.10">
    <property type="entry name" value="Type I PLP-dependent aspartate aminotransferase-like (Major domain)"/>
    <property type="match status" value="1"/>
</dbReference>
<comment type="similarity">
    <text evidence="2 4">Belongs to the trans-sulfuration enzymes family.</text>
</comment>
<keyword evidence="5" id="KW-0456">Lyase</keyword>
<protein>
    <submittedName>
        <fullName evidence="5">Methionine-gamma-lyase</fullName>
        <ecNumber evidence="5">4.4.1.11</ecNumber>
    </submittedName>
</protein>
<dbReference type="PIRSF" id="PIRSF001434">
    <property type="entry name" value="CGS"/>
    <property type="match status" value="1"/>
</dbReference>
<evidence type="ECO:0000256" key="1">
    <source>
        <dbReference type="ARBA" id="ARBA00001933"/>
    </source>
</evidence>
<dbReference type="Gene3D" id="3.90.1150.10">
    <property type="entry name" value="Aspartate Aminotransferase, domain 1"/>
    <property type="match status" value="1"/>
</dbReference>
<reference evidence="5 6" key="1">
    <citation type="submission" date="2023-07" db="EMBL/GenBank/DDBJ databases">
        <title>Genomic Encyclopedia of Type Strains, Phase IV (KMG-IV): sequencing the most valuable type-strain genomes for metagenomic binning, comparative biology and taxonomic classification.</title>
        <authorList>
            <person name="Goeker M."/>
        </authorList>
    </citation>
    <scope>NUCLEOTIDE SEQUENCE [LARGE SCALE GENOMIC DNA]</scope>
    <source>
        <strain evidence="5 6">DSM 45903</strain>
    </source>
</reference>
<gene>
    <name evidence="5" type="ORF">JOE21_000710</name>
</gene>
<sequence>MSHTQNRSTRLIHGTSQPCEQTGALAPPLVQTSTFVFRDWQEGARRFAGEEEGYVYTRLGNPTVSQLEEKVADLEGAEAAVAFASGMGAVSGALMGLLGHGDHLLCSRGIYGCTHGLLGWMKEKMNVCTTFVDRPSRERLEKAVRPETKVLYLETPVNPTLEIIDLNEVCLWAKERGIKVVVDNTFATPILQRPLEWGADLVLHSATKYIGGHGDVIGGVLCGSSQLIGPIRDQLRKDVGAVLSPFDAWLLLRGIRTLAVRMERHVANAEKIARLLLAHPAVKKVDYPGLPNHPQYRLAQRQMDLPGGMVSFQVCGGLEGARLFLDRLKMCLLTVSLGDVATLVQHPASMTHAIVPEEERSAMGITDDLIRLSVGIEDISDIWTDLEQALHPLSEQVGECGKEEFSCKKSS</sequence>
<name>A0ABU1IJK8_9BACL</name>
<evidence type="ECO:0000256" key="4">
    <source>
        <dbReference type="RuleBase" id="RU362118"/>
    </source>
</evidence>
<dbReference type="CDD" id="cd00614">
    <property type="entry name" value="CGS_like"/>
    <property type="match status" value="1"/>
</dbReference>
<keyword evidence="3 4" id="KW-0663">Pyridoxal phosphate</keyword>
<dbReference type="InterPro" id="IPR054542">
    <property type="entry name" value="Cys_met_metab_PP"/>
</dbReference>
<dbReference type="InterPro" id="IPR015422">
    <property type="entry name" value="PyrdxlP-dep_Trfase_small"/>
</dbReference>
<evidence type="ECO:0000256" key="2">
    <source>
        <dbReference type="ARBA" id="ARBA00009077"/>
    </source>
</evidence>
<dbReference type="PROSITE" id="PS00868">
    <property type="entry name" value="CYS_MET_METAB_PP"/>
    <property type="match status" value="1"/>
</dbReference>
<dbReference type="Proteomes" id="UP001185012">
    <property type="component" value="Unassembled WGS sequence"/>
</dbReference>
<dbReference type="RefSeq" id="WP_309862280.1">
    <property type="nucleotide sequence ID" value="NZ_JAVDQG010000001.1"/>
</dbReference>
<dbReference type="SUPFAM" id="SSF53383">
    <property type="entry name" value="PLP-dependent transferases"/>
    <property type="match status" value="1"/>
</dbReference>
<proteinExistence type="inferred from homology"/>
<comment type="caution">
    <text evidence="5">The sequence shown here is derived from an EMBL/GenBank/DDBJ whole genome shotgun (WGS) entry which is preliminary data.</text>
</comment>
<dbReference type="EMBL" id="JAVDQG010000001">
    <property type="protein sequence ID" value="MDR6224722.1"/>
    <property type="molecule type" value="Genomic_DNA"/>
</dbReference>
<accession>A0ABU1IJK8</accession>
<comment type="cofactor">
    <cofactor evidence="1 4">
        <name>pyridoxal 5'-phosphate</name>
        <dbReference type="ChEBI" id="CHEBI:597326"/>
    </cofactor>
</comment>
<dbReference type="InterPro" id="IPR015421">
    <property type="entry name" value="PyrdxlP-dep_Trfase_major"/>
</dbReference>